<name>A0A7G3GBX4_9NEIS</name>
<gene>
    <name evidence="1" type="ORF">C1H71_14715</name>
</gene>
<dbReference type="RefSeq" id="WP_130107185.1">
    <property type="nucleotide sequence ID" value="NZ_CP025781.1"/>
</dbReference>
<dbReference type="AlphaFoldDB" id="A0A7G3GBX4"/>
<dbReference type="Proteomes" id="UP000515917">
    <property type="component" value="Chromosome"/>
</dbReference>
<evidence type="ECO:0008006" key="3">
    <source>
        <dbReference type="Google" id="ProtNLM"/>
    </source>
</evidence>
<proteinExistence type="predicted"/>
<accession>A0A7G3GBX4</accession>
<dbReference type="KEGG" id="ifl:C1H71_14715"/>
<evidence type="ECO:0000313" key="1">
    <source>
        <dbReference type="EMBL" id="QBC44654.1"/>
    </source>
</evidence>
<protein>
    <recommendedName>
        <fullName evidence="3">Transposase</fullName>
    </recommendedName>
</protein>
<evidence type="ECO:0000313" key="2">
    <source>
        <dbReference type="Proteomes" id="UP000515917"/>
    </source>
</evidence>
<reference evidence="1 2" key="1">
    <citation type="submission" date="2018-01" db="EMBL/GenBank/DDBJ databases">
        <title>Genome sequence of Iodobacter sp. strain PCH194 isolated from Indian Trans-Himalaya.</title>
        <authorList>
            <person name="Kumar V."/>
            <person name="Thakur V."/>
            <person name="Kumar S."/>
            <person name="Singh D."/>
        </authorList>
    </citation>
    <scope>NUCLEOTIDE SEQUENCE [LARGE SCALE GENOMIC DNA]</scope>
    <source>
        <strain evidence="1 2">PCH194</strain>
    </source>
</reference>
<keyword evidence="2" id="KW-1185">Reference proteome</keyword>
<organism evidence="1 2">
    <name type="scientific">Iodobacter fluviatilis</name>
    <dbReference type="NCBI Taxonomy" id="537"/>
    <lineage>
        <taxon>Bacteria</taxon>
        <taxon>Pseudomonadati</taxon>
        <taxon>Pseudomonadota</taxon>
        <taxon>Betaproteobacteria</taxon>
        <taxon>Neisseriales</taxon>
        <taxon>Chitinibacteraceae</taxon>
        <taxon>Iodobacter</taxon>
    </lineage>
</organism>
<dbReference type="EMBL" id="CP025781">
    <property type="protein sequence ID" value="QBC44654.1"/>
    <property type="molecule type" value="Genomic_DNA"/>
</dbReference>
<sequence length="68" mass="7741">MAHWTVETKAVSIRAACASVSMSTTRYRSICKLDTENAKIVESLIQLTETNRSWGFGLCFLHLRNKKH</sequence>